<comment type="caution">
    <text evidence="1">The sequence shown here is derived from an EMBL/GenBank/DDBJ whole genome shotgun (WGS) entry which is preliminary data.</text>
</comment>
<evidence type="ECO:0000313" key="2">
    <source>
        <dbReference type="Proteomes" id="UP001631969"/>
    </source>
</evidence>
<dbReference type="Proteomes" id="UP001631969">
    <property type="component" value="Unassembled WGS sequence"/>
</dbReference>
<dbReference type="EMBL" id="JBJURJ010000022">
    <property type="protein sequence ID" value="MFM9331773.1"/>
    <property type="molecule type" value="Genomic_DNA"/>
</dbReference>
<proteinExistence type="predicted"/>
<evidence type="ECO:0000313" key="1">
    <source>
        <dbReference type="EMBL" id="MFM9331773.1"/>
    </source>
</evidence>
<sequence length="246" mass="27511">MMKRTLSLLLAVTFLIMLLPLTAAAAEDEVPTKGKVIAGVSFRSQPSTSSTLYRLLKKNETVKVLDEINPYWYRIEDQNGQQGFVSASDKYIEITSNAEVIYGVNMRKAPSTSGDVVRMLTKGEELLVLEKANDSWFKVRDAAGVEGYASAGTKYIKLNTNVYKMKLSKSDLIEAFIAEGMKYMGTPYEFGSTRFDITTFDCSDFVLQAFWNVTALPFLPTPAVRLHTSRSWAELRWIGRISNAAI</sequence>
<organism evidence="1 2">
    <name type="scientific">Paenibacillus mesotrionivorans</name>
    <dbReference type="NCBI Taxonomy" id="3160968"/>
    <lineage>
        <taxon>Bacteria</taxon>
        <taxon>Bacillati</taxon>
        <taxon>Bacillota</taxon>
        <taxon>Bacilli</taxon>
        <taxon>Bacillales</taxon>
        <taxon>Paenibacillaceae</taxon>
        <taxon>Paenibacillus</taxon>
    </lineage>
</organism>
<protein>
    <submittedName>
        <fullName evidence="1">SH3 domain-containing protein</fullName>
    </submittedName>
</protein>
<reference evidence="1" key="1">
    <citation type="submission" date="2024-12" db="EMBL/GenBank/DDBJ databases">
        <authorList>
            <person name="Wu N."/>
        </authorList>
    </citation>
    <scope>NUCLEOTIDE SEQUENCE</scope>
    <source>
        <strain evidence="1">P15</strain>
    </source>
</reference>
<accession>A0ACC7P474</accession>
<name>A0ACC7P474_9BACL</name>
<keyword evidence="2" id="KW-1185">Reference proteome</keyword>
<gene>
    <name evidence="1" type="ORF">ACI1P1_26085</name>
</gene>